<organism evidence="2 3">
    <name type="scientific">Callosobruchus maculatus</name>
    <name type="common">Southern cowpea weevil</name>
    <name type="synonym">Pulse bruchid</name>
    <dbReference type="NCBI Taxonomy" id="64391"/>
    <lineage>
        <taxon>Eukaryota</taxon>
        <taxon>Metazoa</taxon>
        <taxon>Ecdysozoa</taxon>
        <taxon>Arthropoda</taxon>
        <taxon>Hexapoda</taxon>
        <taxon>Insecta</taxon>
        <taxon>Pterygota</taxon>
        <taxon>Neoptera</taxon>
        <taxon>Endopterygota</taxon>
        <taxon>Coleoptera</taxon>
        <taxon>Polyphaga</taxon>
        <taxon>Cucujiformia</taxon>
        <taxon>Chrysomeloidea</taxon>
        <taxon>Chrysomelidae</taxon>
        <taxon>Bruchinae</taxon>
        <taxon>Bruchini</taxon>
        <taxon>Callosobruchus</taxon>
    </lineage>
</organism>
<gene>
    <name evidence="2" type="ORF">CALMAC_LOCUS13981</name>
</gene>
<evidence type="ECO:0000256" key="1">
    <source>
        <dbReference type="SAM" id="MobiDB-lite"/>
    </source>
</evidence>
<feature type="region of interest" description="Disordered" evidence="1">
    <location>
        <begin position="19"/>
        <end position="38"/>
    </location>
</feature>
<keyword evidence="3" id="KW-1185">Reference proteome</keyword>
<dbReference type="EMBL" id="CAACVG010009921">
    <property type="protein sequence ID" value="VEN54530.1"/>
    <property type="molecule type" value="Genomic_DNA"/>
</dbReference>
<feature type="non-terminal residue" evidence="2">
    <location>
        <position position="67"/>
    </location>
</feature>
<name>A0A653D4S6_CALMS</name>
<evidence type="ECO:0000313" key="3">
    <source>
        <dbReference type="Proteomes" id="UP000410492"/>
    </source>
</evidence>
<accession>A0A653D4S6</accession>
<protein>
    <submittedName>
        <fullName evidence="2">Uncharacterized protein</fullName>
    </submittedName>
</protein>
<dbReference type="AlphaFoldDB" id="A0A653D4S6"/>
<dbReference type="Proteomes" id="UP000410492">
    <property type="component" value="Unassembled WGS sequence"/>
</dbReference>
<proteinExistence type="predicted"/>
<sequence>MENGESPLDVLSTVASIVQESQTPLSPSPSPTVIGMIPPRKNGRRLTFALRALWLSISSWKLRGSTE</sequence>
<evidence type="ECO:0000313" key="2">
    <source>
        <dbReference type="EMBL" id="VEN54530.1"/>
    </source>
</evidence>
<reference evidence="2 3" key="1">
    <citation type="submission" date="2019-01" db="EMBL/GenBank/DDBJ databases">
        <authorList>
            <person name="Sayadi A."/>
        </authorList>
    </citation>
    <scope>NUCLEOTIDE SEQUENCE [LARGE SCALE GENOMIC DNA]</scope>
</reference>